<dbReference type="PANTHER" id="PTHR30532:SF24">
    <property type="entry name" value="FERRIC ENTEROBACTIN-BINDING PERIPLASMIC PROTEIN FEPB"/>
    <property type="match status" value="1"/>
</dbReference>
<gene>
    <name evidence="6" type="ordered locus">Rxyl_0418</name>
</gene>
<evidence type="ECO:0000259" key="5">
    <source>
        <dbReference type="PROSITE" id="PS50983"/>
    </source>
</evidence>
<dbReference type="STRING" id="266117.Rxyl_0418"/>
<dbReference type="InterPro" id="IPR006311">
    <property type="entry name" value="TAT_signal"/>
</dbReference>
<name>Q1AYY6_RUBXD</name>
<dbReference type="SUPFAM" id="SSF53807">
    <property type="entry name" value="Helical backbone' metal receptor"/>
    <property type="match status" value="1"/>
</dbReference>
<dbReference type="PROSITE" id="PS50983">
    <property type="entry name" value="FE_B12_PBP"/>
    <property type="match status" value="1"/>
</dbReference>
<dbReference type="Proteomes" id="UP000006637">
    <property type="component" value="Chromosome"/>
</dbReference>
<dbReference type="Pfam" id="PF01497">
    <property type="entry name" value="Peripla_BP_2"/>
    <property type="match status" value="1"/>
</dbReference>
<proteinExistence type="inferred from homology"/>
<evidence type="ECO:0000256" key="3">
    <source>
        <dbReference type="ARBA" id="ARBA00022448"/>
    </source>
</evidence>
<dbReference type="GO" id="GO:0030288">
    <property type="term" value="C:outer membrane-bounded periplasmic space"/>
    <property type="evidence" value="ECO:0007669"/>
    <property type="project" value="TreeGrafter"/>
</dbReference>
<organism evidence="6 7">
    <name type="scientific">Rubrobacter xylanophilus (strain DSM 9941 / JCM 11954 / NBRC 16129 / PRD-1)</name>
    <dbReference type="NCBI Taxonomy" id="266117"/>
    <lineage>
        <taxon>Bacteria</taxon>
        <taxon>Bacillati</taxon>
        <taxon>Actinomycetota</taxon>
        <taxon>Rubrobacteria</taxon>
        <taxon>Rubrobacterales</taxon>
        <taxon>Rubrobacteraceae</taxon>
        <taxon>Rubrobacter</taxon>
    </lineage>
</organism>
<dbReference type="GO" id="GO:1901678">
    <property type="term" value="P:iron coordination entity transport"/>
    <property type="evidence" value="ECO:0007669"/>
    <property type="project" value="UniProtKB-ARBA"/>
</dbReference>
<dbReference type="EMBL" id="CP000386">
    <property type="protein sequence ID" value="ABG03392.1"/>
    <property type="molecule type" value="Genomic_DNA"/>
</dbReference>
<evidence type="ECO:0000313" key="6">
    <source>
        <dbReference type="EMBL" id="ABG03392.1"/>
    </source>
</evidence>
<protein>
    <submittedName>
        <fullName evidence="6">Twin-arginine translocation pathway signal</fullName>
    </submittedName>
</protein>
<evidence type="ECO:0000256" key="2">
    <source>
        <dbReference type="ARBA" id="ARBA00008814"/>
    </source>
</evidence>
<dbReference type="InterPro" id="IPR002491">
    <property type="entry name" value="ABC_transptr_periplasmic_BD"/>
</dbReference>
<dbReference type="eggNOG" id="COG0614">
    <property type="taxonomic scope" value="Bacteria"/>
</dbReference>
<dbReference type="AlphaFoldDB" id="Q1AYY6"/>
<accession>Q1AYY6</accession>
<sequence length="347" mass="37922">MAETVERLGSSRRPGCRRTTRREFLAGAAALLVLPAGCAGGSGGASGGSRAVEHRYGVTRISGRPRRVISLGYQEHDALFALGVEPVAVRYWYGDRDDVIHPWAEDEAGEADPEILDMPFGELNFERMAALEPDLIMGVYAGLTRDEYETLSEIAPTVAQPAGYVNFGTPWQRATLMAGRAVGREGRARRLVSRVEGRFEEARREHPRFDGATVAVASYGTGEKIGFFSSQDARARFFTGLGFRVPERLDELAGESFYGTISPERMDLLDADLLVWCQLASTEGGREAIERDPLVRRLAASREGRMFFMEGVLDDALQFGTVLSLPFLLERAVPGIAAAVDGDPQTT</sequence>
<feature type="domain" description="Fe/B12 periplasmic-binding" evidence="5">
    <location>
        <begin position="67"/>
        <end position="340"/>
    </location>
</feature>
<dbReference type="RefSeq" id="WP_011563410.1">
    <property type="nucleotide sequence ID" value="NC_008148.1"/>
</dbReference>
<dbReference type="Gene3D" id="3.40.50.1980">
    <property type="entry name" value="Nitrogenase molybdenum iron protein domain"/>
    <property type="match status" value="2"/>
</dbReference>
<dbReference type="KEGG" id="rxy:Rxyl_0418"/>
<evidence type="ECO:0000313" key="7">
    <source>
        <dbReference type="Proteomes" id="UP000006637"/>
    </source>
</evidence>
<evidence type="ECO:0000256" key="1">
    <source>
        <dbReference type="ARBA" id="ARBA00004196"/>
    </source>
</evidence>
<keyword evidence="4" id="KW-0732">Signal</keyword>
<dbReference type="OrthoDB" id="1846031at2"/>
<dbReference type="PANTHER" id="PTHR30532">
    <property type="entry name" value="IRON III DICITRATE-BINDING PERIPLASMIC PROTEIN"/>
    <property type="match status" value="1"/>
</dbReference>
<dbReference type="HOGENOM" id="CLU_038034_1_1_11"/>
<comment type="similarity">
    <text evidence="2">Belongs to the bacterial solute-binding protein 8 family.</text>
</comment>
<reference evidence="6 7" key="1">
    <citation type="submission" date="2006-06" db="EMBL/GenBank/DDBJ databases">
        <title>Complete sequence of Rubrobacter xylanophilus DSM 9941.</title>
        <authorList>
            <consortium name="US DOE Joint Genome Institute"/>
            <person name="Copeland A."/>
            <person name="Lucas S."/>
            <person name="Lapidus A."/>
            <person name="Barry K."/>
            <person name="Detter J.C."/>
            <person name="Glavina del Rio T."/>
            <person name="Hammon N."/>
            <person name="Israni S."/>
            <person name="Dalin E."/>
            <person name="Tice H."/>
            <person name="Pitluck S."/>
            <person name="Munk A.C."/>
            <person name="Brettin T."/>
            <person name="Bruce D."/>
            <person name="Han C."/>
            <person name="Tapia R."/>
            <person name="Gilna P."/>
            <person name="Schmutz J."/>
            <person name="Larimer F."/>
            <person name="Land M."/>
            <person name="Hauser L."/>
            <person name="Kyrpides N."/>
            <person name="Lykidis A."/>
            <person name="da Costa M.S."/>
            <person name="Rainey F.A."/>
            <person name="Empadinhas N."/>
            <person name="Jolivet E."/>
            <person name="Battista J.R."/>
            <person name="Richardson P."/>
        </authorList>
    </citation>
    <scope>NUCLEOTIDE SEQUENCE [LARGE SCALE GENOMIC DNA]</scope>
    <source>
        <strain evidence="7">DSM 9941 / NBRC 16129 / PRD-1</strain>
    </source>
</reference>
<evidence type="ECO:0000256" key="4">
    <source>
        <dbReference type="ARBA" id="ARBA00022729"/>
    </source>
</evidence>
<dbReference type="CDD" id="cd01146">
    <property type="entry name" value="FhuD"/>
    <property type="match status" value="1"/>
</dbReference>
<dbReference type="PhylomeDB" id="Q1AYY6"/>
<dbReference type="PROSITE" id="PS51318">
    <property type="entry name" value="TAT"/>
    <property type="match status" value="1"/>
</dbReference>
<keyword evidence="3" id="KW-0813">Transport</keyword>
<dbReference type="InterPro" id="IPR051313">
    <property type="entry name" value="Bact_iron-sidero_bind"/>
</dbReference>
<comment type="subcellular location">
    <subcellularLocation>
        <location evidence="1">Cell envelope</location>
    </subcellularLocation>
</comment>
<keyword evidence="7" id="KW-1185">Reference proteome</keyword>